<keyword evidence="3 11" id="KW-0285">Flavoprotein</keyword>
<accession>A0A0R1X6N2</accession>
<feature type="binding site" evidence="11">
    <location>
        <position position="217"/>
    </location>
    <ligand>
        <name>FMN</name>
        <dbReference type="ChEBI" id="CHEBI:58210"/>
    </ligand>
</feature>
<dbReference type="GO" id="GO:0010181">
    <property type="term" value="F:FMN binding"/>
    <property type="evidence" value="ECO:0007669"/>
    <property type="project" value="UniProtKB-UniRule"/>
</dbReference>
<dbReference type="Pfam" id="PF01070">
    <property type="entry name" value="FMN_dh"/>
    <property type="match status" value="1"/>
</dbReference>
<keyword evidence="5 11" id="KW-0479">Metal-binding</keyword>
<dbReference type="PATRIC" id="fig|1423782.4.peg.678"/>
<feature type="binding site" evidence="11">
    <location>
        <position position="126"/>
    </location>
    <ligand>
        <name>FMN</name>
        <dbReference type="ChEBI" id="CHEBI:58210"/>
    </ligand>
</feature>
<dbReference type="PIRSF" id="PIRSF003314">
    <property type="entry name" value="IPP_isomerase"/>
    <property type="match status" value="1"/>
</dbReference>
<evidence type="ECO:0000256" key="11">
    <source>
        <dbReference type="HAMAP-Rule" id="MF_00354"/>
    </source>
</evidence>
<proteinExistence type="inferred from homology"/>
<dbReference type="GO" id="GO:0070402">
    <property type="term" value="F:NADPH binding"/>
    <property type="evidence" value="ECO:0007669"/>
    <property type="project" value="UniProtKB-UniRule"/>
</dbReference>
<name>A0A0R1X6N2_9LACO</name>
<evidence type="ECO:0000256" key="7">
    <source>
        <dbReference type="ARBA" id="ARBA00022857"/>
    </source>
</evidence>
<gene>
    <name evidence="11" type="primary">fni</name>
    <name evidence="13" type="ORF">FD32_GL000654</name>
</gene>
<dbReference type="STRING" id="1423782.FD32_GL000654"/>
<reference evidence="13 14" key="1">
    <citation type="journal article" date="2015" name="Genome Announc.">
        <title>Expanding the biotechnology potential of lactobacilli through comparative genomics of 213 strains and associated genera.</title>
        <authorList>
            <person name="Sun Z."/>
            <person name="Harris H.M."/>
            <person name="McCann A."/>
            <person name="Guo C."/>
            <person name="Argimon S."/>
            <person name="Zhang W."/>
            <person name="Yang X."/>
            <person name="Jeffery I.B."/>
            <person name="Cooney J.C."/>
            <person name="Kagawa T.F."/>
            <person name="Liu W."/>
            <person name="Song Y."/>
            <person name="Salvetti E."/>
            <person name="Wrobel A."/>
            <person name="Rasinkangas P."/>
            <person name="Parkhill J."/>
            <person name="Rea M.C."/>
            <person name="O'Sullivan O."/>
            <person name="Ritari J."/>
            <person name="Douillard F.P."/>
            <person name="Paul Ross R."/>
            <person name="Yang R."/>
            <person name="Briner A.E."/>
            <person name="Felis G.E."/>
            <person name="de Vos W.M."/>
            <person name="Barrangou R."/>
            <person name="Klaenhammer T.R."/>
            <person name="Caufield P.W."/>
            <person name="Cui Y."/>
            <person name="Zhang H."/>
            <person name="O'Toole P.W."/>
        </authorList>
    </citation>
    <scope>NUCLEOTIDE SEQUENCE [LARGE SCALE GENOMIC DNA]</scope>
    <source>
        <strain evidence="13 14">DSM 6035</strain>
    </source>
</reference>
<comment type="function">
    <text evidence="11">Involved in the biosynthesis of isoprenoids. Catalyzes the 1,3-allylic rearrangement of the homoallylic substrate isopentenyl (IPP) to its allylic isomer, dimethylallyl diphosphate (DMAPP).</text>
</comment>
<dbReference type="GO" id="GO:0005737">
    <property type="term" value="C:cytoplasm"/>
    <property type="evidence" value="ECO:0007669"/>
    <property type="project" value="UniProtKB-SubCell"/>
</dbReference>
<dbReference type="GO" id="GO:0016491">
    <property type="term" value="F:oxidoreductase activity"/>
    <property type="evidence" value="ECO:0007669"/>
    <property type="project" value="InterPro"/>
</dbReference>
<protein>
    <recommendedName>
        <fullName evidence="11">Isopentenyl-diphosphate delta-isomerase</fullName>
        <shortName evidence="11">IPP isomerase</shortName>
        <ecNumber evidence="11">5.3.3.2</ecNumber>
    </recommendedName>
    <alternativeName>
        <fullName evidence="11">Isopentenyl diphosphate:dimethylallyl diphosphate isomerase</fullName>
    </alternativeName>
    <alternativeName>
        <fullName evidence="11">Isopentenyl pyrophosphate isomerase</fullName>
    </alternativeName>
    <alternativeName>
        <fullName evidence="11">Type 2 isopentenyl diphosphate isomerase</fullName>
        <shortName evidence="11">IDI-2</shortName>
    </alternativeName>
</protein>
<evidence type="ECO:0000259" key="12">
    <source>
        <dbReference type="Pfam" id="PF01070"/>
    </source>
</evidence>
<dbReference type="Gene3D" id="3.20.20.70">
    <property type="entry name" value="Aldolase class I"/>
    <property type="match status" value="1"/>
</dbReference>
<evidence type="ECO:0000256" key="10">
    <source>
        <dbReference type="ARBA" id="ARBA00025810"/>
    </source>
</evidence>
<evidence type="ECO:0000256" key="9">
    <source>
        <dbReference type="ARBA" id="ARBA00023235"/>
    </source>
</evidence>
<comment type="similarity">
    <text evidence="11">Belongs to the IPP isomerase type 2 family.</text>
</comment>
<feature type="binding site" evidence="11">
    <location>
        <position position="187"/>
    </location>
    <ligand>
        <name>FMN</name>
        <dbReference type="ChEBI" id="CHEBI:58210"/>
    </ligand>
</feature>
<feature type="binding site" evidence="11">
    <location>
        <begin position="284"/>
        <end position="285"/>
    </location>
    <ligand>
        <name>FMN</name>
        <dbReference type="ChEBI" id="CHEBI:58210"/>
    </ligand>
</feature>
<sequence>MESQQAQRKNEHLSLATKYYQQAHVNNPFDQVRLIHTALPEKAVSDIHLTTALAPGLKLTTPFYIEAMTGGSNQAKEINRQLAYLAAKHHLAMATGSVSVALKNPQYRSSFKVVREENPDGLVIANLSAKATISEAQDAVDLLEANAIEIHLNAAQELIMPEGDRAFYWLTNIRNLVNTLNIPVIVKEVGFGMNKEDVARLSKIGVKIINVSGRGGTNFAMIENRRNHQTNFNSMIDWGQTTPEALLEAQAAGKDTIIIASGGITSPLDVIKSGVLGAQACGVAGYFLNVLAQGGVNALDHTINEWKVVTTRLLTLLGVNNYAALRKANYVLGPQLLSYANQRHLKA</sequence>
<comment type="cofactor">
    <cofactor evidence="11">
        <name>NADPH</name>
        <dbReference type="ChEBI" id="CHEBI:57783"/>
    </cofactor>
</comment>
<keyword evidence="8 11" id="KW-0414">Isoprene biosynthesis</keyword>
<keyword evidence="2 11" id="KW-0963">Cytoplasm</keyword>
<dbReference type="Proteomes" id="UP000051412">
    <property type="component" value="Unassembled WGS sequence"/>
</dbReference>
<dbReference type="InterPro" id="IPR013785">
    <property type="entry name" value="Aldolase_TIM"/>
</dbReference>
<feature type="binding site" evidence="11">
    <location>
        <begin position="67"/>
        <end position="69"/>
    </location>
    <ligand>
        <name>FMN</name>
        <dbReference type="ChEBI" id="CHEBI:58210"/>
    </ligand>
</feature>
<comment type="caution">
    <text evidence="13">The sequence shown here is derived from an EMBL/GenBank/DDBJ whole genome shotgun (WGS) entry which is preliminary data.</text>
</comment>
<evidence type="ECO:0000256" key="8">
    <source>
        <dbReference type="ARBA" id="ARBA00023229"/>
    </source>
</evidence>
<keyword evidence="6 11" id="KW-0460">Magnesium</keyword>
<dbReference type="EMBL" id="AZGM01000110">
    <property type="protein sequence ID" value="KRM25822.1"/>
    <property type="molecule type" value="Genomic_DNA"/>
</dbReference>
<dbReference type="CDD" id="cd02811">
    <property type="entry name" value="IDI-2_FMN"/>
    <property type="match status" value="1"/>
</dbReference>
<feature type="binding site" evidence="11">
    <location>
        <position position="212"/>
    </location>
    <ligand>
        <name>FMN</name>
        <dbReference type="ChEBI" id="CHEBI:58210"/>
    </ligand>
</feature>
<dbReference type="InterPro" id="IPR000262">
    <property type="entry name" value="FMN-dep_DH"/>
</dbReference>
<comment type="catalytic activity">
    <reaction evidence="11">
        <text>isopentenyl diphosphate = dimethylallyl diphosphate</text>
        <dbReference type="Rhea" id="RHEA:23284"/>
        <dbReference type="ChEBI" id="CHEBI:57623"/>
        <dbReference type="ChEBI" id="CHEBI:128769"/>
        <dbReference type="EC" id="5.3.3.2"/>
    </reaction>
</comment>
<feature type="domain" description="FMN-dependent dehydrogenase" evidence="12">
    <location>
        <begin position="151"/>
        <end position="328"/>
    </location>
</feature>
<evidence type="ECO:0000256" key="6">
    <source>
        <dbReference type="ARBA" id="ARBA00022842"/>
    </source>
</evidence>
<dbReference type="EC" id="5.3.3.2" evidence="11"/>
<comment type="cofactor">
    <cofactor evidence="1 11">
        <name>FMN</name>
        <dbReference type="ChEBI" id="CHEBI:58210"/>
    </cofactor>
</comment>
<feature type="binding site" evidence="11">
    <location>
        <begin position="8"/>
        <end position="9"/>
    </location>
    <ligand>
        <name>substrate</name>
    </ligand>
</feature>
<dbReference type="NCBIfam" id="TIGR02151">
    <property type="entry name" value="IPP_isom_2"/>
    <property type="match status" value="1"/>
</dbReference>
<comment type="cofactor">
    <cofactor evidence="11">
        <name>Mg(2+)</name>
        <dbReference type="ChEBI" id="CHEBI:18420"/>
    </cofactor>
</comment>
<dbReference type="InterPro" id="IPR011179">
    <property type="entry name" value="IPdP_isomerase"/>
</dbReference>
<dbReference type="GO" id="GO:0004452">
    <property type="term" value="F:isopentenyl-diphosphate delta-isomerase activity"/>
    <property type="evidence" value="ECO:0007669"/>
    <property type="project" value="UniProtKB-UniRule"/>
</dbReference>
<dbReference type="PANTHER" id="PTHR43665:SF1">
    <property type="entry name" value="ISOPENTENYL-DIPHOSPHATE DELTA-ISOMERASE"/>
    <property type="match status" value="1"/>
</dbReference>
<evidence type="ECO:0000256" key="1">
    <source>
        <dbReference type="ARBA" id="ARBA00001917"/>
    </source>
</evidence>
<dbReference type="OrthoDB" id="9795032at2"/>
<evidence type="ECO:0000256" key="3">
    <source>
        <dbReference type="ARBA" id="ARBA00022630"/>
    </source>
</evidence>
<dbReference type="SUPFAM" id="SSF51395">
    <property type="entry name" value="FMN-linked oxidoreductases"/>
    <property type="match status" value="1"/>
</dbReference>
<evidence type="ECO:0000256" key="5">
    <source>
        <dbReference type="ARBA" id="ARBA00022723"/>
    </source>
</evidence>
<comment type="caution">
    <text evidence="11">Lacks conserved residue(s) required for the propagation of feature annotation.</text>
</comment>
<comment type="subunit">
    <text evidence="10 11">Homooctamer. Dimer of tetramers.</text>
</comment>
<keyword evidence="7 11" id="KW-0521">NADP</keyword>
<feature type="binding site" evidence="11">
    <location>
        <position position="157"/>
    </location>
    <ligand>
        <name>Mg(2+)</name>
        <dbReference type="ChEBI" id="CHEBI:18420"/>
    </ligand>
</feature>
<keyword evidence="9 11" id="KW-0413">Isomerase</keyword>
<organism evidence="13 14">
    <name type="scientific">Limosilactobacillus panis DSM 6035</name>
    <dbReference type="NCBI Taxonomy" id="1423782"/>
    <lineage>
        <taxon>Bacteria</taxon>
        <taxon>Bacillati</taxon>
        <taxon>Bacillota</taxon>
        <taxon>Bacilli</taxon>
        <taxon>Lactobacillales</taxon>
        <taxon>Lactobacillaceae</taxon>
        <taxon>Limosilactobacillus</taxon>
    </lineage>
</organism>
<feature type="binding site" evidence="11">
    <location>
        <position position="156"/>
    </location>
    <ligand>
        <name>substrate</name>
    </ligand>
</feature>
<evidence type="ECO:0000313" key="14">
    <source>
        <dbReference type="Proteomes" id="UP000051412"/>
    </source>
</evidence>
<keyword evidence="4 11" id="KW-0288">FMN</keyword>
<dbReference type="AlphaFoldDB" id="A0A0R1X6N2"/>
<keyword evidence="14" id="KW-1185">Reference proteome</keyword>
<evidence type="ECO:0000313" key="13">
    <source>
        <dbReference type="EMBL" id="KRM25822.1"/>
    </source>
</evidence>
<dbReference type="HAMAP" id="MF_00354">
    <property type="entry name" value="Idi_2"/>
    <property type="match status" value="1"/>
</dbReference>
<evidence type="ECO:0000256" key="4">
    <source>
        <dbReference type="ARBA" id="ARBA00022643"/>
    </source>
</evidence>
<evidence type="ECO:0000256" key="2">
    <source>
        <dbReference type="ARBA" id="ARBA00022490"/>
    </source>
</evidence>
<dbReference type="GO" id="GO:0000287">
    <property type="term" value="F:magnesium ion binding"/>
    <property type="evidence" value="ECO:0007669"/>
    <property type="project" value="UniProtKB-UniRule"/>
</dbReference>
<feature type="binding site" evidence="11">
    <location>
        <position position="97"/>
    </location>
    <ligand>
        <name>FMN</name>
        <dbReference type="ChEBI" id="CHEBI:58210"/>
    </ligand>
</feature>
<comment type="subcellular location">
    <subcellularLocation>
        <location evidence="11">Cytoplasm</location>
    </subcellularLocation>
</comment>
<dbReference type="PANTHER" id="PTHR43665">
    <property type="entry name" value="ISOPENTENYL-DIPHOSPHATE DELTA-ISOMERASE"/>
    <property type="match status" value="1"/>
</dbReference>
<dbReference type="GO" id="GO:0008299">
    <property type="term" value="P:isoprenoid biosynthetic process"/>
    <property type="evidence" value="ECO:0007669"/>
    <property type="project" value="UniProtKB-UniRule"/>
</dbReference>